<dbReference type="PANTHER" id="PTHR33710">
    <property type="entry name" value="BNAC02G09200D PROTEIN"/>
    <property type="match status" value="1"/>
</dbReference>
<accession>A0A2N9H4H1</accession>
<feature type="domain" description="Reverse transcriptase zinc-binding" evidence="2">
    <location>
        <begin position="613"/>
        <end position="705"/>
    </location>
</feature>
<evidence type="ECO:0000256" key="1">
    <source>
        <dbReference type="SAM" id="MobiDB-lite"/>
    </source>
</evidence>
<organism evidence="3">
    <name type="scientific">Fagus sylvatica</name>
    <name type="common">Beechnut</name>
    <dbReference type="NCBI Taxonomy" id="28930"/>
    <lineage>
        <taxon>Eukaryota</taxon>
        <taxon>Viridiplantae</taxon>
        <taxon>Streptophyta</taxon>
        <taxon>Embryophyta</taxon>
        <taxon>Tracheophyta</taxon>
        <taxon>Spermatophyta</taxon>
        <taxon>Magnoliopsida</taxon>
        <taxon>eudicotyledons</taxon>
        <taxon>Gunneridae</taxon>
        <taxon>Pentapetalae</taxon>
        <taxon>rosids</taxon>
        <taxon>fabids</taxon>
        <taxon>Fagales</taxon>
        <taxon>Fagaceae</taxon>
        <taxon>Fagus</taxon>
    </lineage>
</organism>
<feature type="region of interest" description="Disordered" evidence="1">
    <location>
        <begin position="134"/>
        <end position="160"/>
    </location>
</feature>
<dbReference type="Pfam" id="PF13966">
    <property type="entry name" value="zf-RVT"/>
    <property type="match status" value="1"/>
</dbReference>
<dbReference type="PANTHER" id="PTHR33710:SF71">
    <property type="entry name" value="ENDONUCLEASE_EXONUCLEASE_PHOSPHATASE DOMAIN-CONTAINING PROTEIN"/>
    <property type="match status" value="1"/>
</dbReference>
<dbReference type="SUPFAM" id="SSF56219">
    <property type="entry name" value="DNase I-like"/>
    <property type="match status" value="1"/>
</dbReference>
<proteinExistence type="predicted"/>
<dbReference type="InterPro" id="IPR036691">
    <property type="entry name" value="Endo/exonu/phosph_ase_sf"/>
</dbReference>
<feature type="compositionally biased region" description="Polar residues" evidence="1">
    <location>
        <begin position="146"/>
        <end position="160"/>
    </location>
</feature>
<protein>
    <recommendedName>
        <fullName evidence="2">Reverse transcriptase zinc-binding domain-containing protein</fullName>
    </recommendedName>
</protein>
<dbReference type="InterPro" id="IPR026960">
    <property type="entry name" value="RVT-Znf"/>
</dbReference>
<evidence type="ECO:0000259" key="2">
    <source>
        <dbReference type="Pfam" id="PF13966"/>
    </source>
</evidence>
<feature type="compositionally biased region" description="Basic and acidic residues" evidence="1">
    <location>
        <begin position="135"/>
        <end position="145"/>
    </location>
</feature>
<dbReference type="Gene3D" id="3.60.10.10">
    <property type="entry name" value="Endonuclease/exonuclease/phosphatase"/>
    <property type="match status" value="1"/>
</dbReference>
<dbReference type="EMBL" id="OIVN01002824">
    <property type="protein sequence ID" value="SPD06728.1"/>
    <property type="molecule type" value="Genomic_DNA"/>
</dbReference>
<evidence type="ECO:0000313" key="3">
    <source>
        <dbReference type="EMBL" id="SPD06728.1"/>
    </source>
</evidence>
<sequence>MALEDADEGSILAASFLTLRVINMESVLRALKPLWCTGLGLKARDMGHNKAMFVFPNEADAERVLINVKMMKLTACERIGGTFGMLEQVENVNEGHTKGSFMRVRVAIDICHPLCRGRKGLLSIDKQQYGAWMKGETERQTENGERQQQSPSQGKTTTSRVFGIPIPKIPEQVTQILREQSQASVVDTQVSGVLNGMGDKNPTLIISKFRNKSTTPTWKKAGGHPKSTLHDVPIFTLTGSKRNNEAIMMDAADWVNGGKKVCSVPTTSGIVENLGTARCWRLTGFYGRPEHYRYKESWAFLKHLSTLDQVSCLCIGDFNEILALNENSGGNARSLRQILEFQKALNACSLVDLGFQGANYTWNNNRDDEVNIQGRLDRALAMGTWLDCFPTYNVLIFQSRYQIIWRMVVVAQSLPMVPCRKKMVQHKLEAMEALHVDNHRGQHNHHIGTLRDEAKRDRRITGVSICQGGPRISHLLFVDDSLLFYEASTEECTQLLEVLTTYERASGQVVNRDKTALFFSKSTPETRRDGILQLWGVQGTTNFEKYLEKGYGGNWVMGILWISGMMIGAYQNYRNGHKLGRFSGFLSSLIPIEVPGICSNDSPMWKANNLGVFTVKSAYHFKPTSPGDEGSSSNRTQYRQFWKALWKLKVPNKVKIHLWRACLNALPTRWALRHRRVLSDPICPICNGEDETTTHALRTCLYARSIFYDQLREVVEMWAVTIWVIWYARNKAFHDNFLPLPQATLDMAIRLLTDFHRVMAV</sequence>
<reference evidence="3" key="1">
    <citation type="submission" date="2018-02" db="EMBL/GenBank/DDBJ databases">
        <authorList>
            <person name="Cohen D.B."/>
            <person name="Kent A.D."/>
        </authorList>
    </citation>
    <scope>NUCLEOTIDE SEQUENCE</scope>
</reference>
<gene>
    <name evidence="3" type="ORF">FSB_LOCUS34610</name>
</gene>
<dbReference type="AlphaFoldDB" id="A0A2N9H4H1"/>
<name>A0A2N9H4H1_FAGSY</name>